<feature type="domain" description="tRNA nuclease CdiA C-terminal" evidence="1">
    <location>
        <begin position="71"/>
        <end position="153"/>
    </location>
</feature>
<dbReference type="Proteomes" id="UP001328733">
    <property type="component" value="Unassembled WGS sequence"/>
</dbReference>
<dbReference type="Gene3D" id="3.40.1350.120">
    <property type="match status" value="1"/>
</dbReference>
<sequence length="171" mass="19718">MNSRYRQESRSIYNNAISDYDRYYFDEKTGGFVLIHENHNINDSERFIAEVFARLGNRVTLLDERAESGVKTPDADINGDIWEFKELSPDAVSIKNTIQRGVASGKKSAPNVAYYINHNRADIRDINRGITRALVWDTDEYLQKLALVFNDGSLQLLSREELDNGECFREF</sequence>
<dbReference type="EMBL" id="JBAFSM010000005">
    <property type="protein sequence ID" value="MEG3436279.1"/>
    <property type="molecule type" value="Genomic_DNA"/>
</dbReference>
<keyword evidence="3" id="KW-1185">Reference proteome</keyword>
<protein>
    <recommendedName>
        <fullName evidence="1">tRNA nuclease CdiA C-terminal domain-containing protein</fullName>
    </recommendedName>
</protein>
<evidence type="ECO:0000313" key="3">
    <source>
        <dbReference type="Proteomes" id="UP001328733"/>
    </source>
</evidence>
<comment type="caution">
    <text evidence="2">The sequence shown here is derived from an EMBL/GenBank/DDBJ whole genome shotgun (WGS) entry which is preliminary data.</text>
</comment>
<name>A0AAW9QMA9_9CHRO</name>
<dbReference type="AlphaFoldDB" id="A0AAW9QMA9"/>
<proteinExistence type="predicted"/>
<dbReference type="RefSeq" id="WP_332863733.1">
    <property type="nucleotide sequence ID" value="NZ_JBAFSM010000005.1"/>
</dbReference>
<evidence type="ECO:0000313" key="2">
    <source>
        <dbReference type="EMBL" id="MEG3436279.1"/>
    </source>
</evidence>
<dbReference type="Pfam" id="PF18451">
    <property type="entry name" value="CdiA_C"/>
    <property type="match status" value="1"/>
</dbReference>
<reference evidence="2 3" key="1">
    <citation type="submission" date="2024-01" db="EMBL/GenBank/DDBJ databases">
        <title>Genomic insights into the taxonomy and metabolism of the cyanobacterium Pannus brasiliensis CCIBt3594.</title>
        <authorList>
            <person name="Machado M."/>
            <person name="Botero N.B."/>
            <person name="Andreote A.P.D."/>
            <person name="Feitosa A.M.T."/>
            <person name="Popin R."/>
            <person name="Sivonen K."/>
            <person name="Fiore M.F."/>
        </authorList>
    </citation>
    <scope>NUCLEOTIDE SEQUENCE [LARGE SCALE GENOMIC DNA]</scope>
    <source>
        <strain evidence="2 3">CCIBt3594</strain>
    </source>
</reference>
<organism evidence="2 3">
    <name type="scientific">Pannus brasiliensis CCIBt3594</name>
    <dbReference type="NCBI Taxonomy" id="1427578"/>
    <lineage>
        <taxon>Bacteria</taxon>
        <taxon>Bacillati</taxon>
        <taxon>Cyanobacteriota</taxon>
        <taxon>Cyanophyceae</taxon>
        <taxon>Oscillatoriophycideae</taxon>
        <taxon>Chroococcales</taxon>
        <taxon>Microcystaceae</taxon>
        <taxon>Pannus</taxon>
    </lineage>
</organism>
<accession>A0AAW9QMA9</accession>
<gene>
    <name evidence="2" type="ORF">V0288_04035</name>
</gene>
<dbReference type="InterPro" id="IPR040559">
    <property type="entry name" value="CdiA_C"/>
</dbReference>
<evidence type="ECO:0000259" key="1">
    <source>
        <dbReference type="Pfam" id="PF18451"/>
    </source>
</evidence>